<evidence type="ECO:0000256" key="1">
    <source>
        <dbReference type="ARBA" id="ARBA00004123"/>
    </source>
</evidence>
<dbReference type="GO" id="GO:0005829">
    <property type="term" value="C:cytosol"/>
    <property type="evidence" value="ECO:0007669"/>
    <property type="project" value="TreeGrafter"/>
</dbReference>
<keyword evidence="7" id="KW-0819">tRNA processing</keyword>
<protein>
    <recommendedName>
        <fullName evidence="5">Elongator complex protein 5</fullName>
    </recommendedName>
</protein>
<accession>A0AAD9Q8D9</accession>
<evidence type="ECO:0000256" key="4">
    <source>
        <dbReference type="ARBA" id="ARBA00009567"/>
    </source>
</evidence>
<comment type="pathway">
    <text evidence="3">tRNA modification; 5-methoxycarbonylmethyl-2-thiouridine-tRNA biosynthesis.</text>
</comment>
<dbReference type="PANTHER" id="PTHR15641">
    <property type="entry name" value="ELONGATOR COMPLEX PROTEIN 5"/>
    <property type="match status" value="1"/>
</dbReference>
<feature type="compositionally biased region" description="Acidic residues" evidence="9">
    <location>
        <begin position="223"/>
        <end position="239"/>
    </location>
</feature>
<evidence type="ECO:0000256" key="7">
    <source>
        <dbReference type="ARBA" id="ARBA00022694"/>
    </source>
</evidence>
<dbReference type="EMBL" id="JARQWQ010000055">
    <property type="protein sequence ID" value="KAK2556528.1"/>
    <property type="molecule type" value="Genomic_DNA"/>
</dbReference>
<dbReference type="GO" id="GO:0005634">
    <property type="term" value="C:nucleus"/>
    <property type="evidence" value="ECO:0007669"/>
    <property type="project" value="UniProtKB-SubCell"/>
</dbReference>
<organism evidence="10 11">
    <name type="scientific">Acropora cervicornis</name>
    <name type="common">Staghorn coral</name>
    <dbReference type="NCBI Taxonomy" id="6130"/>
    <lineage>
        <taxon>Eukaryota</taxon>
        <taxon>Metazoa</taxon>
        <taxon>Cnidaria</taxon>
        <taxon>Anthozoa</taxon>
        <taxon>Hexacorallia</taxon>
        <taxon>Scleractinia</taxon>
        <taxon>Astrocoeniina</taxon>
        <taxon>Acroporidae</taxon>
        <taxon>Acropora</taxon>
    </lineage>
</organism>
<feature type="region of interest" description="Disordered" evidence="9">
    <location>
        <begin position="212"/>
        <end position="239"/>
    </location>
</feature>
<dbReference type="GO" id="GO:0000049">
    <property type="term" value="F:tRNA binding"/>
    <property type="evidence" value="ECO:0007669"/>
    <property type="project" value="TreeGrafter"/>
</dbReference>
<evidence type="ECO:0000256" key="6">
    <source>
        <dbReference type="ARBA" id="ARBA00022490"/>
    </source>
</evidence>
<evidence type="ECO:0000313" key="11">
    <source>
        <dbReference type="Proteomes" id="UP001249851"/>
    </source>
</evidence>
<dbReference type="AlphaFoldDB" id="A0AAD9Q8D9"/>
<dbReference type="InterPro" id="IPR019519">
    <property type="entry name" value="Elp5"/>
</dbReference>
<dbReference type="GO" id="GO:0033588">
    <property type="term" value="C:elongator holoenzyme complex"/>
    <property type="evidence" value="ECO:0007669"/>
    <property type="project" value="InterPro"/>
</dbReference>
<evidence type="ECO:0000256" key="2">
    <source>
        <dbReference type="ARBA" id="ARBA00004496"/>
    </source>
</evidence>
<dbReference type="Gene3D" id="3.40.50.300">
    <property type="entry name" value="P-loop containing nucleotide triphosphate hydrolases"/>
    <property type="match status" value="1"/>
</dbReference>
<evidence type="ECO:0000256" key="5">
    <source>
        <dbReference type="ARBA" id="ARBA00020264"/>
    </source>
</evidence>
<gene>
    <name evidence="10" type="ORF">P5673_021433</name>
</gene>
<comment type="similarity">
    <text evidence="4">Belongs to the ELP5 family.</text>
</comment>
<name>A0AAD9Q8D9_ACRCE</name>
<keyword evidence="6" id="KW-0963">Cytoplasm</keyword>
<comment type="subcellular location">
    <subcellularLocation>
        <location evidence="2">Cytoplasm</location>
    </subcellularLocation>
    <subcellularLocation>
        <location evidence="1">Nucleus</location>
    </subcellularLocation>
</comment>
<dbReference type="GO" id="GO:0002098">
    <property type="term" value="P:tRNA wobble uridine modification"/>
    <property type="evidence" value="ECO:0007669"/>
    <property type="project" value="InterPro"/>
</dbReference>
<comment type="caution">
    <text evidence="10">The sequence shown here is derived from an EMBL/GenBank/DDBJ whole genome shotgun (WGS) entry which is preliminary data.</text>
</comment>
<reference evidence="10" key="1">
    <citation type="journal article" date="2023" name="G3 (Bethesda)">
        <title>Whole genome assembly and annotation of the endangered Caribbean coral Acropora cervicornis.</title>
        <authorList>
            <person name="Selwyn J.D."/>
            <person name="Vollmer S.V."/>
        </authorList>
    </citation>
    <scope>NUCLEOTIDE SEQUENCE</scope>
    <source>
        <strain evidence="10">K2</strain>
    </source>
</reference>
<evidence type="ECO:0000256" key="3">
    <source>
        <dbReference type="ARBA" id="ARBA00005043"/>
    </source>
</evidence>
<dbReference type="Pfam" id="PF10483">
    <property type="entry name" value="Elong_Iki1"/>
    <property type="match status" value="2"/>
</dbReference>
<sequence>MILGDILCRKEKSHLVVVHDNISQNGRPLLYCFVKSLLQSADILHAVLWDVAPKQFINSFDPILRQREECCDQAVTIHRNSHLAQIVKNTSPSAVCTFLHQLLSSSTGTGYQVVQVACLVHCDLHDDHTLKAVNFLASSIFSLSQSENSDEEVTWCKILHKRKTGKVIRKADPTKDLTFNLKLTDDEKQARSNLKLPYMFHEEKTSEVTINRPGEGRVFYQPDEADDFDEEDPDDDLDI</sequence>
<dbReference type="PANTHER" id="PTHR15641:SF1">
    <property type="entry name" value="ELONGATOR COMPLEX PROTEIN 5"/>
    <property type="match status" value="1"/>
</dbReference>
<evidence type="ECO:0000256" key="8">
    <source>
        <dbReference type="ARBA" id="ARBA00023242"/>
    </source>
</evidence>
<keyword evidence="8" id="KW-0539">Nucleus</keyword>
<reference evidence="10" key="2">
    <citation type="journal article" date="2023" name="Science">
        <title>Genomic signatures of disease resistance in endangered staghorn corals.</title>
        <authorList>
            <person name="Vollmer S.V."/>
            <person name="Selwyn J.D."/>
            <person name="Despard B.A."/>
            <person name="Roesel C.L."/>
        </authorList>
    </citation>
    <scope>NUCLEOTIDE SEQUENCE</scope>
    <source>
        <strain evidence="10">K2</strain>
    </source>
</reference>
<dbReference type="Proteomes" id="UP001249851">
    <property type="component" value="Unassembled WGS sequence"/>
</dbReference>
<evidence type="ECO:0000256" key="9">
    <source>
        <dbReference type="SAM" id="MobiDB-lite"/>
    </source>
</evidence>
<dbReference type="InterPro" id="IPR027417">
    <property type="entry name" value="P-loop_NTPase"/>
</dbReference>
<proteinExistence type="inferred from homology"/>
<keyword evidence="11" id="KW-1185">Reference proteome</keyword>
<evidence type="ECO:0000313" key="10">
    <source>
        <dbReference type="EMBL" id="KAK2556528.1"/>
    </source>
</evidence>